<accession>A0A7J7H6N2</accession>
<evidence type="ECO:0000256" key="7">
    <source>
        <dbReference type="SAM" id="MobiDB-lite"/>
    </source>
</evidence>
<dbReference type="GO" id="GO:0005634">
    <property type="term" value="C:nucleus"/>
    <property type="evidence" value="ECO:0007669"/>
    <property type="project" value="UniProtKB-SubCell"/>
</dbReference>
<gene>
    <name evidence="9" type="ORF">HYC85_014597</name>
</gene>
<dbReference type="InterPro" id="IPR016181">
    <property type="entry name" value="Acyl_CoA_acyltransferase"/>
</dbReference>
<evidence type="ECO:0000256" key="2">
    <source>
        <dbReference type="ARBA" id="ARBA00022723"/>
    </source>
</evidence>
<dbReference type="GO" id="GO:0008270">
    <property type="term" value="F:zinc ion binding"/>
    <property type="evidence" value="ECO:0007669"/>
    <property type="project" value="UniProtKB-KW"/>
</dbReference>
<dbReference type="SMART" id="SM00249">
    <property type="entry name" value="PHD"/>
    <property type="match status" value="2"/>
</dbReference>
<proteinExistence type="predicted"/>
<dbReference type="CDD" id="cd04301">
    <property type="entry name" value="NAT_SF"/>
    <property type="match status" value="1"/>
</dbReference>
<comment type="caution">
    <text evidence="9">The sequence shown here is derived from an EMBL/GenBank/DDBJ whole genome shotgun (WGS) entry which is preliminary data.</text>
</comment>
<evidence type="ECO:0000256" key="6">
    <source>
        <dbReference type="PROSITE-ProRule" id="PRU00146"/>
    </source>
</evidence>
<name>A0A7J7H6N2_CAMSI</name>
<evidence type="ECO:0000313" key="9">
    <source>
        <dbReference type="EMBL" id="KAF5948640.1"/>
    </source>
</evidence>
<dbReference type="Proteomes" id="UP000593564">
    <property type="component" value="Unassembled WGS sequence"/>
</dbReference>
<dbReference type="Pfam" id="PF16135">
    <property type="entry name" value="TDBD"/>
    <property type="match status" value="1"/>
</dbReference>
<dbReference type="SUPFAM" id="SSF57903">
    <property type="entry name" value="FYVE/PHD zinc finger"/>
    <property type="match status" value="1"/>
</dbReference>
<evidence type="ECO:0000256" key="3">
    <source>
        <dbReference type="ARBA" id="ARBA00022771"/>
    </source>
</evidence>
<keyword evidence="2" id="KW-0479">Metal-binding</keyword>
<dbReference type="Gene3D" id="3.30.40.10">
    <property type="entry name" value="Zinc/RING finger domain, C3HC4 (zinc finger)"/>
    <property type="match status" value="2"/>
</dbReference>
<evidence type="ECO:0000256" key="4">
    <source>
        <dbReference type="ARBA" id="ARBA00022833"/>
    </source>
</evidence>
<dbReference type="InterPro" id="IPR056511">
    <property type="entry name" value="IDM1_C"/>
</dbReference>
<evidence type="ECO:0000259" key="8">
    <source>
        <dbReference type="PROSITE" id="PS50016"/>
    </source>
</evidence>
<dbReference type="PROSITE" id="PS50016">
    <property type="entry name" value="ZF_PHD_2"/>
    <property type="match status" value="1"/>
</dbReference>
<comment type="subcellular location">
    <subcellularLocation>
        <location evidence="1">Nucleus</location>
    </subcellularLocation>
</comment>
<keyword evidence="10" id="KW-1185">Reference proteome</keyword>
<dbReference type="InterPro" id="IPR011011">
    <property type="entry name" value="Znf_FYVE_PHD"/>
</dbReference>
<evidence type="ECO:0000313" key="10">
    <source>
        <dbReference type="Proteomes" id="UP000593564"/>
    </source>
</evidence>
<dbReference type="SUPFAM" id="SSF55729">
    <property type="entry name" value="Acyl-CoA N-acyltransferases (Nat)"/>
    <property type="match status" value="1"/>
</dbReference>
<dbReference type="FunFam" id="3.30.40.10:FF:000465">
    <property type="entry name" value="Increased DNA methylation 1"/>
    <property type="match status" value="1"/>
</dbReference>
<feature type="region of interest" description="Disordered" evidence="7">
    <location>
        <begin position="739"/>
        <end position="780"/>
    </location>
</feature>
<keyword evidence="5" id="KW-0539">Nucleus</keyword>
<dbReference type="InterPro" id="IPR013083">
    <property type="entry name" value="Znf_RING/FYVE/PHD"/>
</dbReference>
<feature type="domain" description="PHD-type" evidence="8">
    <location>
        <begin position="1003"/>
        <end position="1048"/>
    </location>
</feature>
<protein>
    <recommendedName>
        <fullName evidence="8">PHD-type domain-containing protein</fullName>
    </recommendedName>
</protein>
<feature type="region of interest" description="Disordered" evidence="7">
    <location>
        <begin position="237"/>
        <end position="272"/>
    </location>
</feature>
<organism evidence="9 10">
    <name type="scientific">Camellia sinensis</name>
    <name type="common">Tea plant</name>
    <name type="synonym">Thea sinensis</name>
    <dbReference type="NCBI Taxonomy" id="4442"/>
    <lineage>
        <taxon>Eukaryota</taxon>
        <taxon>Viridiplantae</taxon>
        <taxon>Streptophyta</taxon>
        <taxon>Embryophyta</taxon>
        <taxon>Tracheophyta</taxon>
        <taxon>Spermatophyta</taxon>
        <taxon>Magnoliopsida</taxon>
        <taxon>eudicotyledons</taxon>
        <taxon>Gunneridae</taxon>
        <taxon>Pentapetalae</taxon>
        <taxon>asterids</taxon>
        <taxon>Ericales</taxon>
        <taxon>Theaceae</taxon>
        <taxon>Camellia</taxon>
    </lineage>
</organism>
<dbReference type="EMBL" id="JACBKZ010000006">
    <property type="protein sequence ID" value="KAF5948640.1"/>
    <property type="molecule type" value="Genomic_DNA"/>
</dbReference>
<keyword evidence="4" id="KW-0862">Zinc</keyword>
<feature type="compositionally biased region" description="Basic residues" evidence="7">
    <location>
        <begin position="746"/>
        <end position="758"/>
    </location>
</feature>
<reference evidence="10" key="1">
    <citation type="journal article" date="2020" name="Nat. Commun.">
        <title>Genome assembly of wild tea tree DASZ reveals pedigree and selection history of tea varieties.</title>
        <authorList>
            <person name="Zhang W."/>
            <person name="Zhang Y."/>
            <person name="Qiu H."/>
            <person name="Guo Y."/>
            <person name="Wan H."/>
            <person name="Zhang X."/>
            <person name="Scossa F."/>
            <person name="Alseekh S."/>
            <person name="Zhang Q."/>
            <person name="Wang P."/>
            <person name="Xu L."/>
            <person name="Schmidt M.H."/>
            <person name="Jia X."/>
            <person name="Li D."/>
            <person name="Zhu A."/>
            <person name="Guo F."/>
            <person name="Chen W."/>
            <person name="Ni D."/>
            <person name="Usadel B."/>
            <person name="Fernie A.R."/>
            <person name="Wen W."/>
        </authorList>
    </citation>
    <scope>NUCLEOTIDE SEQUENCE [LARGE SCALE GENOMIC DNA]</scope>
    <source>
        <strain evidence="10">cv. G240</strain>
    </source>
</reference>
<dbReference type="Pfam" id="PF00628">
    <property type="entry name" value="PHD"/>
    <property type="match status" value="1"/>
</dbReference>
<evidence type="ECO:0000256" key="5">
    <source>
        <dbReference type="ARBA" id="ARBA00023242"/>
    </source>
</evidence>
<dbReference type="InterPro" id="IPR001965">
    <property type="entry name" value="Znf_PHD"/>
</dbReference>
<dbReference type="Pfam" id="PF23209">
    <property type="entry name" value="IDM1_C"/>
    <property type="match status" value="1"/>
</dbReference>
<keyword evidence="3 6" id="KW-0863">Zinc-finger</keyword>
<dbReference type="PANTHER" id="PTHR46508">
    <property type="entry name" value="PHD FINGER FAMILY PROTEIN"/>
    <property type="match status" value="1"/>
</dbReference>
<feature type="compositionally biased region" description="Basic and acidic residues" evidence="7">
    <location>
        <begin position="769"/>
        <end position="780"/>
    </location>
</feature>
<dbReference type="InterPro" id="IPR032308">
    <property type="entry name" value="TDBD"/>
</dbReference>
<dbReference type="Gene3D" id="3.40.630.30">
    <property type="match status" value="1"/>
</dbReference>
<evidence type="ECO:0000256" key="1">
    <source>
        <dbReference type="ARBA" id="ARBA00004123"/>
    </source>
</evidence>
<sequence>MLFNMEIEGLHDDGFEGSINEHRIFTEVFFGNDHGRTTKKCLVTGVINFECDYSKQTDVSLFSNNENSAITSQVDSCNLKEDSREKSGPGYFSEERALLKNDHDVNIKRMKLSVDDLSYSRPYSGRILNSSAPLKGVATGMPQPVSQFVCQAVTCRLVESSSQGVNSSCYLLKRHAETNSGSGVGVREVSKCRLPSLDGSDEKEVSASKAIASPVSQESFATKLLVTSPSAAVANKSASLKCPKERMKPSNIHEPSVVKISSNSDSTKDPRPLLRNQIQNLLKAAGWEIGRRTRDNKVNGEFIYFSPQGGRPVREFRRAWNLCGQTLFSGLKVAQQDGKQWTDMTDFWSDLSNTFLKIEEEMNNSETTAALAHQWCLLDPFADMVFIDKKLGTLREGKLVKTRRTFVIDTSTKDAVLALENVDGMGSQSERHSSDQLCDSSFVSESALTNSEGNYCDYNEKCGNGISADIGQLHRETATDLKGVPVYLHDEKCTSSRDIVSGTRTQRREISENKISGQDLSSLQVCVADGTCDHSSSCLFEVPVTSGDANIMALEVDKTVSMGSSEGGEGFSGNIMDKGARQLKESLNDDHLNCRNDGLDQLNDQDRTHVPWSTHLDSVPCRPPLVEDSQLVDVDGTEVMRHSEVVGKVSRQCIKASKFEMNDASSVADASLKRKAPKKSKKISEIKLSTLCQNDLLGPSTSKAEGHIINENHIRSDSGEVQECFVATNVRNDRSCNKLSSSQCRSGKKQSKIRKFHHSSQSFRKSNHISHDSEHSKEFNSENITDEVSMHIKCYSMDPETLRQDIKLGKPETQSEYEEKRSITCQLKDDDLLISAVITNKAFRSTTEQSTQKMKSCKSEALRKHKSQKGSCRLLPRSLGKGGKHMEWKRSIFGVRTVLSWLIDSGVVSLNEVIQFRNTKDDAVVKDGLVTRDGILCKCCNKVLSVSEFKIHAGFKLNRPCLNLVMESGKPFALCQFKAWSAEYKARKSATRPVLVEEIDQNDDSCGLCGDGGELICCDNCPSTFHQACLYAQELPEGNWYCSQCTCRICGDLVNDKEALKSPGALKCSQCEQKYHEACLKQQRTYREVASDAWFCAESCQEVYYGLQSRIGIVNVLSDGFSWSLLRCIHGDKKVHSVQKSVALKAECNCKLAVALTIMEECFLPMVDPRTGIDMIPHVLYNWGSEFARLNYHGFYTMILVKDDVMMCVASVRIHGATVAEMPLIATCSKYRRQGMCRRLMNAMEEMLKSFKVEKLVISAIPSLVETWTEGFGFQPLECNEKKSLSTINLMVFPGTVWLKKPLFENQSMGQQGDSGHPERSGRYNPTKAGACSEGGPTVDLTRQSDGSPSLTEVAVKMETGHTDGDSNNMQVDTDEDATLHEHFSKLSCEGPASVVGGSQLELAYHVESGAMYDERKLSLDEQSQKACMLQDNEK</sequence>
<feature type="region of interest" description="Disordered" evidence="7">
    <location>
        <begin position="1308"/>
        <end position="1348"/>
    </location>
</feature>
<dbReference type="InterPro" id="IPR019787">
    <property type="entry name" value="Znf_PHD-finger"/>
</dbReference>
<dbReference type="PANTHER" id="PTHR46508:SF2">
    <property type="entry name" value="INCREASED DNA METHYLATION 1"/>
    <property type="match status" value="1"/>
</dbReference>
<reference evidence="9 10" key="2">
    <citation type="submission" date="2020-07" db="EMBL/GenBank/DDBJ databases">
        <title>Genome assembly of wild tea tree DASZ reveals pedigree and selection history of tea varieties.</title>
        <authorList>
            <person name="Zhang W."/>
        </authorList>
    </citation>
    <scope>NUCLEOTIDE SEQUENCE [LARGE SCALE GENOMIC DNA]</scope>
    <source>
        <strain evidence="10">cv. G240</strain>
        <tissue evidence="9">Leaf</tissue>
    </source>
</reference>